<feature type="region of interest" description="Disordered" evidence="1">
    <location>
        <begin position="24"/>
        <end position="71"/>
    </location>
</feature>
<organism evidence="2">
    <name type="scientific">Arundo donax</name>
    <name type="common">Giant reed</name>
    <name type="synonym">Donax arundinaceus</name>
    <dbReference type="NCBI Taxonomy" id="35708"/>
    <lineage>
        <taxon>Eukaryota</taxon>
        <taxon>Viridiplantae</taxon>
        <taxon>Streptophyta</taxon>
        <taxon>Embryophyta</taxon>
        <taxon>Tracheophyta</taxon>
        <taxon>Spermatophyta</taxon>
        <taxon>Magnoliopsida</taxon>
        <taxon>Liliopsida</taxon>
        <taxon>Poales</taxon>
        <taxon>Poaceae</taxon>
        <taxon>PACMAD clade</taxon>
        <taxon>Arundinoideae</taxon>
        <taxon>Arundineae</taxon>
        <taxon>Arundo</taxon>
    </lineage>
</organism>
<reference evidence="2" key="1">
    <citation type="submission" date="2014-09" db="EMBL/GenBank/DDBJ databases">
        <authorList>
            <person name="Magalhaes I.L.F."/>
            <person name="Oliveira U."/>
            <person name="Santos F.R."/>
            <person name="Vidigal T.H.D.A."/>
            <person name="Brescovit A.D."/>
            <person name="Santos A.J."/>
        </authorList>
    </citation>
    <scope>NUCLEOTIDE SEQUENCE</scope>
    <source>
        <tissue evidence="2">Shoot tissue taken approximately 20 cm above the soil surface</tissue>
    </source>
</reference>
<dbReference type="AlphaFoldDB" id="A0A0A9BUB2"/>
<sequence>MVWGALFASRGGGRLVEHLPRVPKRRVSGGDAASKTERSVTTPRGQASHLARGRSIRDSPSREVMAAAAMN</sequence>
<name>A0A0A9BUB2_ARUDO</name>
<proteinExistence type="predicted"/>
<dbReference type="EMBL" id="GBRH01235033">
    <property type="protein sequence ID" value="JAD62862.1"/>
    <property type="molecule type" value="Transcribed_RNA"/>
</dbReference>
<accession>A0A0A9BUB2</accession>
<protein>
    <submittedName>
        <fullName evidence="2">Uncharacterized protein</fullName>
    </submittedName>
</protein>
<evidence type="ECO:0000313" key="2">
    <source>
        <dbReference type="EMBL" id="JAD62862.1"/>
    </source>
</evidence>
<reference evidence="2" key="2">
    <citation type="journal article" date="2015" name="Data Brief">
        <title>Shoot transcriptome of the giant reed, Arundo donax.</title>
        <authorList>
            <person name="Barrero R.A."/>
            <person name="Guerrero F.D."/>
            <person name="Moolhuijzen P."/>
            <person name="Goolsby J.A."/>
            <person name="Tidwell J."/>
            <person name="Bellgard S.E."/>
            <person name="Bellgard M.I."/>
        </authorList>
    </citation>
    <scope>NUCLEOTIDE SEQUENCE</scope>
    <source>
        <tissue evidence="2">Shoot tissue taken approximately 20 cm above the soil surface</tissue>
    </source>
</reference>
<evidence type="ECO:0000256" key="1">
    <source>
        <dbReference type="SAM" id="MobiDB-lite"/>
    </source>
</evidence>